<keyword evidence="1" id="KW-0812">Transmembrane</keyword>
<feature type="transmembrane region" description="Helical" evidence="1">
    <location>
        <begin position="49"/>
        <end position="69"/>
    </location>
</feature>
<comment type="caution">
    <text evidence="2">The sequence shown here is derived from an EMBL/GenBank/DDBJ whole genome shotgun (WGS) entry which is preliminary data.</text>
</comment>
<dbReference type="Proteomes" id="UP001159405">
    <property type="component" value="Unassembled WGS sequence"/>
</dbReference>
<keyword evidence="1" id="KW-1133">Transmembrane helix</keyword>
<gene>
    <name evidence="2" type="ORF">PLOB_00046871</name>
</gene>
<name>A0ABN8PQV3_9CNID</name>
<sequence length="273" mass="31097">MESGIRYIVLERASPVSNRVLFANNVFFNDCSVFASSWYQTGKMFIARLLFMALLILLVTPGILAFNLISGISDVWKLSHPFLRVCVYLYIVKAFTDRYHDLSLTVFNCYEKQTDQTSHEKVDLNTTNNRSDDKHNGGVVKIPKELFDLACEELKPVRESPCLLVFKVVFIASFLFLVFYLTMQRDFGVKHLAKTMVAGFTGLFPKIVSRYFDGERQKRVEALIIEEKAPKIVESYLNSVLRAKEGQENSGAETDEVSLQVVESEENVAILHI</sequence>
<keyword evidence="3" id="KW-1185">Reference proteome</keyword>
<protein>
    <submittedName>
        <fullName evidence="2">Uncharacterized protein</fullName>
    </submittedName>
</protein>
<evidence type="ECO:0000256" key="1">
    <source>
        <dbReference type="SAM" id="Phobius"/>
    </source>
</evidence>
<evidence type="ECO:0000313" key="3">
    <source>
        <dbReference type="Proteomes" id="UP001159405"/>
    </source>
</evidence>
<proteinExistence type="predicted"/>
<keyword evidence="1" id="KW-0472">Membrane</keyword>
<accession>A0ABN8PQV3</accession>
<evidence type="ECO:0000313" key="2">
    <source>
        <dbReference type="EMBL" id="CAH3148905.1"/>
    </source>
</evidence>
<reference evidence="2 3" key="1">
    <citation type="submission" date="2022-05" db="EMBL/GenBank/DDBJ databases">
        <authorList>
            <consortium name="Genoscope - CEA"/>
            <person name="William W."/>
        </authorList>
    </citation>
    <scope>NUCLEOTIDE SEQUENCE [LARGE SCALE GENOMIC DNA]</scope>
</reference>
<feature type="transmembrane region" description="Helical" evidence="1">
    <location>
        <begin position="164"/>
        <end position="182"/>
    </location>
</feature>
<organism evidence="2 3">
    <name type="scientific">Porites lobata</name>
    <dbReference type="NCBI Taxonomy" id="104759"/>
    <lineage>
        <taxon>Eukaryota</taxon>
        <taxon>Metazoa</taxon>
        <taxon>Cnidaria</taxon>
        <taxon>Anthozoa</taxon>
        <taxon>Hexacorallia</taxon>
        <taxon>Scleractinia</taxon>
        <taxon>Fungiina</taxon>
        <taxon>Poritidae</taxon>
        <taxon>Porites</taxon>
    </lineage>
</organism>
<dbReference type="EMBL" id="CALNXK010000085">
    <property type="protein sequence ID" value="CAH3148905.1"/>
    <property type="molecule type" value="Genomic_DNA"/>
</dbReference>